<dbReference type="GO" id="GO:0007156">
    <property type="term" value="P:homophilic cell adhesion via plasma membrane adhesion molecules"/>
    <property type="evidence" value="ECO:0007669"/>
    <property type="project" value="InterPro"/>
</dbReference>
<dbReference type="GO" id="GO:0016477">
    <property type="term" value="P:cell migration"/>
    <property type="evidence" value="ECO:0007669"/>
    <property type="project" value="TreeGrafter"/>
</dbReference>
<evidence type="ECO:0000256" key="4">
    <source>
        <dbReference type="ARBA" id="ARBA00022475"/>
    </source>
</evidence>
<keyword evidence="10" id="KW-0130">Cell adhesion</keyword>
<evidence type="ECO:0000256" key="9">
    <source>
        <dbReference type="ARBA" id="ARBA00022837"/>
    </source>
</evidence>
<evidence type="ECO:0000256" key="11">
    <source>
        <dbReference type="ARBA" id="ARBA00022949"/>
    </source>
</evidence>
<keyword evidence="12" id="KW-1133">Transmembrane helix</keyword>
<evidence type="ECO:0000256" key="8">
    <source>
        <dbReference type="ARBA" id="ARBA00022737"/>
    </source>
</evidence>
<proteinExistence type="predicted"/>
<dbReference type="Gene3D" id="2.60.40.60">
    <property type="entry name" value="Cadherins"/>
    <property type="match status" value="3"/>
</dbReference>
<name>A0AAV2KU25_KNICA</name>
<protein>
    <recommendedName>
        <fullName evidence="16">Cadherin domain-containing protein</fullName>
    </recommendedName>
</protein>
<dbReference type="PANTHER" id="PTHR24027:SF422">
    <property type="entry name" value="CADHERIN DOMAIN-CONTAINING PROTEIN"/>
    <property type="match status" value="1"/>
</dbReference>
<dbReference type="SUPFAM" id="SSF49313">
    <property type="entry name" value="Cadherin-like"/>
    <property type="match status" value="2"/>
</dbReference>
<dbReference type="InterPro" id="IPR039808">
    <property type="entry name" value="Cadherin"/>
</dbReference>
<keyword evidence="18" id="KW-1185">Reference proteome</keyword>
<dbReference type="FunFam" id="2.60.40.60:FF:000011">
    <property type="entry name" value="Cadherin 1"/>
    <property type="match status" value="1"/>
</dbReference>
<keyword evidence="7" id="KW-0732">Signal</keyword>
<dbReference type="PROSITE" id="PS50268">
    <property type="entry name" value="CADHERIN_2"/>
    <property type="match status" value="2"/>
</dbReference>
<dbReference type="GO" id="GO:0045296">
    <property type="term" value="F:cadherin binding"/>
    <property type="evidence" value="ECO:0007669"/>
    <property type="project" value="TreeGrafter"/>
</dbReference>
<evidence type="ECO:0000256" key="12">
    <source>
        <dbReference type="ARBA" id="ARBA00022989"/>
    </source>
</evidence>
<keyword evidence="4" id="KW-1003">Cell membrane</keyword>
<reference evidence="17 18" key="1">
    <citation type="submission" date="2024-04" db="EMBL/GenBank/DDBJ databases">
        <authorList>
            <person name="Waldvogel A.-M."/>
            <person name="Schoenle A."/>
        </authorList>
    </citation>
    <scope>NUCLEOTIDE SEQUENCE [LARGE SCALE GENOMIC DNA]</scope>
</reference>
<dbReference type="GO" id="GO:0030057">
    <property type="term" value="C:desmosome"/>
    <property type="evidence" value="ECO:0007669"/>
    <property type="project" value="UniProtKB-SubCell"/>
</dbReference>
<dbReference type="GO" id="GO:0007043">
    <property type="term" value="P:cell-cell junction assembly"/>
    <property type="evidence" value="ECO:0007669"/>
    <property type="project" value="TreeGrafter"/>
</dbReference>
<evidence type="ECO:0000256" key="15">
    <source>
        <dbReference type="PROSITE-ProRule" id="PRU00043"/>
    </source>
</evidence>
<feature type="domain" description="Cadherin" evidence="16">
    <location>
        <begin position="40"/>
        <end position="245"/>
    </location>
</feature>
<keyword evidence="6" id="KW-0479">Metal-binding</keyword>
<dbReference type="GO" id="GO:0044331">
    <property type="term" value="P:cell-cell adhesion mediated by cadherin"/>
    <property type="evidence" value="ECO:0007669"/>
    <property type="project" value="TreeGrafter"/>
</dbReference>
<evidence type="ECO:0000256" key="1">
    <source>
        <dbReference type="ARBA" id="ARBA00004167"/>
    </source>
</evidence>
<dbReference type="GO" id="GO:0000902">
    <property type="term" value="P:cell morphogenesis"/>
    <property type="evidence" value="ECO:0007669"/>
    <property type="project" value="TreeGrafter"/>
</dbReference>
<evidence type="ECO:0000256" key="13">
    <source>
        <dbReference type="ARBA" id="ARBA00023136"/>
    </source>
</evidence>
<keyword evidence="13" id="KW-0472">Membrane</keyword>
<evidence type="ECO:0000256" key="14">
    <source>
        <dbReference type="ARBA" id="ARBA00023180"/>
    </source>
</evidence>
<evidence type="ECO:0000256" key="7">
    <source>
        <dbReference type="ARBA" id="ARBA00022729"/>
    </source>
</evidence>
<sequence length="368" mass="41085">MIDTYNISGCAVTKNGETIEDILHLQFKVVDENDNAPTFPSVIEPGEVLEHSPAGTEVMTVTATDLDEPGNPNSQMVYIDSSGSPMDVFSPRRPGDVQMLEYCRGRRMVTGETKLKKFCCTVPQGQAVAADVRGRRHWDRSRLVRLRENVDYTRMDYIGWIMSDRKFTPDVQYFLEGIGVNLAPFNVFVVDSQTGFIKVTKILDREQIDIYNLSGFLKNIHGQLLEERVDLQIKVLDGNDNAPTFPSVIEPGEVFEHSPAGTEVMTVTATDLDEPGNPNSQMVYSLLKQQPPSDMFYMKPNGTIYVKRDIPDRETMDHYVLTVQAQDLNGDPSGLTGTSAVTVNVQDIHESEQGQKNMTKDAEVLGRA</sequence>
<dbReference type="InterPro" id="IPR020894">
    <property type="entry name" value="Cadherin_CS"/>
</dbReference>
<evidence type="ECO:0000256" key="2">
    <source>
        <dbReference type="ARBA" id="ARBA00004236"/>
    </source>
</evidence>
<organism evidence="17 18">
    <name type="scientific">Knipowitschia caucasica</name>
    <name type="common">Caucasian dwarf goby</name>
    <name type="synonym">Pomatoschistus caucasicus</name>
    <dbReference type="NCBI Taxonomy" id="637954"/>
    <lineage>
        <taxon>Eukaryota</taxon>
        <taxon>Metazoa</taxon>
        <taxon>Chordata</taxon>
        <taxon>Craniata</taxon>
        <taxon>Vertebrata</taxon>
        <taxon>Euteleostomi</taxon>
        <taxon>Actinopterygii</taxon>
        <taxon>Neopterygii</taxon>
        <taxon>Teleostei</taxon>
        <taxon>Neoteleostei</taxon>
        <taxon>Acanthomorphata</taxon>
        <taxon>Gobiaria</taxon>
        <taxon>Gobiiformes</taxon>
        <taxon>Gobioidei</taxon>
        <taxon>Gobiidae</taxon>
        <taxon>Gobiinae</taxon>
        <taxon>Knipowitschia</taxon>
    </lineage>
</organism>
<comment type="subcellular location">
    <subcellularLocation>
        <location evidence="3">Cell junction</location>
        <location evidence="3">Desmosome</location>
    </subcellularLocation>
    <subcellularLocation>
        <location evidence="2">Cell membrane</location>
    </subcellularLocation>
    <subcellularLocation>
        <location evidence="1">Membrane</location>
        <topology evidence="1">Single-pass membrane protein</topology>
    </subcellularLocation>
</comment>
<evidence type="ECO:0000259" key="16">
    <source>
        <dbReference type="PROSITE" id="PS50268"/>
    </source>
</evidence>
<dbReference type="AlphaFoldDB" id="A0AAV2KU25"/>
<dbReference type="GO" id="GO:0005912">
    <property type="term" value="C:adherens junction"/>
    <property type="evidence" value="ECO:0007669"/>
    <property type="project" value="TreeGrafter"/>
</dbReference>
<keyword evidence="14" id="KW-0325">Glycoprotein</keyword>
<gene>
    <name evidence="17" type="ORF">KC01_LOCUS22279</name>
</gene>
<accession>A0AAV2KU25</accession>
<evidence type="ECO:0000256" key="5">
    <source>
        <dbReference type="ARBA" id="ARBA00022692"/>
    </source>
</evidence>
<dbReference type="GO" id="GO:0034332">
    <property type="term" value="P:adherens junction organization"/>
    <property type="evidence" value="ECO:0007669"/>
    <property type="project" value="TreeGrafter"/>
</dbReference>
<dbReference type="PRINTS" id="PR00205">
    <property type="entry name" value="CADHERIN"/>
</dbReference>
<keyword evidence="5" id="KW-0812">Transmembrane</keyword>
<keyword evidence="11" id="KW-0965">Cell junction</keyword>
<dbReference type="InterPro" id="IPR015919">
    <property type="entry name" value="Cadherin-like_sf"/>
</dbReference>
<dbReference type="PROSITE" id="PS00232">
    <property type="entry name" value="CADHERIN_1"/>
    <property type="match status" value="1"/>
</dbReference>
<dbReference type="Proteomes" id="UP001497482">
    <property type="component" value="Chromosome 2"/>
</dbReference>
<dbReference type="GO" id="GO:0005509">
    <property type="term" value="F:calcium ion binding"/>
    <property type="evidence" value="ECO:0007669"/>
    <property type="project" value="UniProtKB-UniRule"/>
</dbReference>
<dbReference type="Pfam" id="PF00028">
    <property type="entry name" value="Cadherin"/>
    <property type="match status" value="1"/>
</dbReference>
<dbReference type="SMART" id="SM00112">
    <property type="entry name" value="CA"/>
    <property type="match status" value="2"/>
</dbReference>
<dbReference type="InterPro" id="IPR002126">
    <property type="entry name" value="Cadherin-like_dom"/>
</dbReference>
<dbReference type="GO" id="GO:0016342">
    <property type="term" value="C:catenin complex"/>
    <property type="evidence" value="ECO:0007669"/>
    <property type="project" value="TreeGrafter"/>
</dbReference>
<dbReference type="CDD" id="cd11304">
    <property type="entry name" value="Cadherin_repeat"/>
    <property type="match status" value="2"/>
</dbReference>
<dbReference type="EMBL" id="OZ035824">
    <property type="protein sequence ID" value="CAL1593129.1"/>
    <property type="molecule type" value="Genomic_DNA"/>
</dbReference>
<dbReference type="GO" id="GO:0008013">
    <property type="term" value="F:beta-catenin binding"/>
    <property type="evidence" value="ECO:0007669"/>
    <property type="project" value="TreeGrafter"/>
</dbReference>
<feature type="domain" description="Cadherin" evidence="16">
    <location>
        <begin position="246"/>
        <end position="365"/>
    </location>
</feature>
<dbReference type="GO" id="GO:0016339">
    <property type="term" value="P:calcium-dependent cell-cell adhesion via plasma membrane cell adhesion molecules"/>
    <property type="evidence" value="ECO:0007669"/>
    <property type="project" value="TreeGrafter"/>
</dbReference>
<keyword evidence="9 15" id="KW-0106">Calcium</keyword>
<dbReference type="FunFam" id="2.60.40.60:FF:000068">
    <property type="entry name" value="Desmoglein 1"/>
    <property type="match status" value="1"/>
</dbReference>
<evidence type="ECO:0000256" key="6">
    <source>
        <dbReference type="ARBA" id="ARBA00022723"/>
    </source>
</evidence>
<evidence type="ECO:0000313" key="18">
    <source>
        <dbReference type="Proteomes" id="UP001497482"/>
    </source>
</evidence>
<evidence type="ECO:0000256" key="10">
    <source>
        <dbReference type="ARBA" id="ARBA00022889"/>
    </source>
</evidence>
<evidence type="ECO:0000256" key="3">
    <source>
        <dbReference type="ARBA" id="ARBA00004568"/>
    </source>
</evidence>
<dbReference type="PANTHER" id="PTHR24027">
    <property type="entry name" value="CADHERIN-23"/>
    <property type="match status" value="1"/>
</dbReference>
<evidence type="ECO:0000313" key="17">
    <source>
        <dbReference type="EMBL" id="CAL1593129.1"/>
    </source>
</evidence>
<keyword evidence="8" id="KW-0677">Repeat</keyword>